<dbReference type="Proteomes" id="UP000005332">
    <property type="component" value="Unassembled WGS sequence"/>
</dbReference>
<gene>
    <name evidence="1" type="ORF">HMPREF9153_2309</name>
</gene>
<dbReference type="EMBL" id="AGBA01000017">
    <property type="protein sequence ID" value="EGY76572.1"/>
    <property type="molecule type" value="Genomic_DNA"/>
</dbReference>
<proteinExistence type="predicted"/>
<protein>
    <submittedName>
        <fullName evidence="1">Uncharacterized protein</fullName>
    </submittedName>
</protein>
<sequence>MRATSFRRVDSPGADLSANSFRFLSVSLAAHSPVAVKPRQPAIAAETATRSTPGTG</sequence>
<organism evidence="1 2">
    <name type="scientific">Cutibacterium avidum ATCC 25577</name>
    <dbReference type="NCBI Taxonomy" id="997355"/>
    <lineage>
        <taxon>Bacteria</taxon>
        <taxon>Bacillati</taxon>
        <taxon>Actinomycetota</taxon>
        <taxon>Actinomycetes</taxon>
        <taxon>Propionibacteriales</taxon>
        <taxon>Propionibacteriaceae</taxon>
        <taxon>Cutibacterium</taxon>
    </lineage>
</organism>
<dbReference type="AlphaFoldDB" id="G4D0K1"/>
<accession>G4D0K1</accession>
<dbReference type="HOGENOM" id="CLU_3010640_0_0_11"/>
<evidence type="ECO:0000313" key="1">
    <source>
        <dbReference type="EMBL" id="EGY76572.1"/>
    </source>
</evidence>
<keyword evidence="2" id="KW-1185">Reference proteome</keyword>
<evidence type="ECO:0000313" key="2">
    <source>
        <dbReference type="Proteomes" id="UP000005332"/>
    </source>
</evidence>
<reference evidence="1 2" key="1">
    <citation type="submission" date="2011-06" db="EMBL/GenBank/DDBJ databases">
        <authorList>
            <person name="Muzny D."/>
            <person name="Qin X."/>
            <person name="Deng J."/>
            <person name="Jiang H."/>
            <person name="Liu Y."/>
            <person name="Qu J."/>
            <person name="Song X.-Z."/>
            <person name="Zhang L."/>
            <person name="Thornton R."/>
            <person name="Coyle M."/>
            <person name="Francisco L."/>
            <person name="Jackson L."/>
            <person name="Javaid M."/>
            <person name="Korchina V."/>
            <person name="Kovar C."/>
            <person name="Mata R."/>
            <person name="Mathew T."/>
            <person name="Ngo R."/>
            <person name="Nguyen L."/>
            <person name="Nguyen N."/>
            <person name="Okwuonu G."/>
            <person name="Ongeri F."/>
            <person name="Pham C."/>
            <person name="Simmons D."/>
            <person name="Wilczek-Boney K."/>
            <person name="Hale W."/>
            <person name="Jakkamsetti A."/>
            <person name="Pham P."/>
            <person name="Ruth R."/>
            <person name="San Lucas F."/>
            <person name="Warren J."/>
            <person name="Zhang J."/>
            <person name="Zhao Z."/>
            <person name="Zhou C."/>
            <person name="Zhu D."/>
            <person name="Lee S."/>
            <person name="Bess C."/>
            <person name="Blankenburg K."/>
            <person name="Forbes L."/>
            <person name="Fu Q."/>
            <person name="Gubbala S."/>
            <person name="Hirani K."/>
            <person name="Jayaseelan J.C."/>
            <person name="Lara F."/>
            <person name="Munidasa M."/>
            <person name="Palculict T."/>
            <person name="Patil S."/>
            <person name="Pu L.-L."/>
            <person name="Saada N."/>
            <person name="Tang L."/>
            <person name="Weissenberger G."/>
            <person name="Zhu Y."/>
            <person name="Hemphill L."/>
            <person name="Shang Y."/>
            <person name="Youmans B."/>
            <person name="Ayvaz T."/>
            <person name="Ross M."/>
            <person name="Santibanez J."/>
            <person name="Aqrawi P."/>
            <person name="Gross S."/>
            <person name="Joshi V."/>
            <person name="Fowler G."/>
            <person name="Nazareth L."/>
            <person name="Reid J."/>
            <person name="Worley K."/>
            <person name="Petrosino J."/>
            <person name="Highlander S."/>
            <person name="Gibbs R."/>
        </authorList>
    </citation>
    <scope>NUCLEOTIDE SEQUENCE [LARGE SCALE GENOMIC DNA]</scope>
    <source>
        <strain evidence="1 2">ATCC 25577</strain>
    </source>
</reference>
<comment type="caution">
    <text evidence="1">The sequence shown here is derived from an EMBL/GenBank/DDBJ whole genome shotgun (WGS) entry which is preliminary data.</text>
</comment>
<name>G4D0K1_9ACTN</name>